<evidence type="ECO:0000313" key="2">
    <source>
        <dbReference type="EMBL" id="GAA6132285.1"/>
    </source>
</evidence>
<dbReference type="EMBL" id="BAABWD010000003">
    <property type="protein sequence ID" value="GAA6132285.1"/>
    <property type="molecule type" value="Genomic_DNA"/>
</dbReference>
<proteinExistence type="predicted"/>
<evidence type="ECO:0000313" key="3">
    <source>
        <dbReference type="Proteomes" id="UP001486808"/>
    </source>
</evidence>
<feature type="compositionally biased region" description="Polar residues" evidence="1">
    <location>
        <begin position="75"/>
        <end position="86"/>
    </location>
</feature>
<dbReference type="RefSeq" id="WP_353389040.1">
    <property type="nucleotide sequence ID" value="NZ_BAABWD010000003.1"/>
</dbReference>
<name>A0ABP9ZS57_9GAMM</name>
<sequence length="139" mass="15024">MTGGRSDQERWHALMDALSDETAAMSDEAVLREFGGDADQASNFVRSIVHSAVGNVGVTPYEATKNALDREKENTPQSALPSTPAQRRSMFELILAGGHSWSNNATMAFRELGDPADLTDDEIIGILEDLADLNDDDDA</sequence>
<keyword evidence="3" id="KW-1185">Reference proteome</keyword>
<accession>A0ABP9ZS57</accession>
<dbReference type="Proteomes" id="UP001486808">
    <property type="component" value="Unassembled WGS sequence"/>
</dbReference>
<organism evidence="2 3">
    <name type="scientific">Halopseudomonas sabulinigri</name>
    <dbReference type="NCBI Taxonomy" id="472181"/>
    <lineage>
        <taxon>Bacteria</taxon>
        <taxon>Pseudomonadati</taxon>
        <taxon>Pseudomonadota</taxon>
        <taxon>Gammaproteobacteria</taxon>
        <taxon>Pseudomonadales</taxon>
        <taxon>Pseudomonadaceae</taxon>
        <taxon>Halopseudomonas</taxon>
    </lineage>
</organism>
<gene>
    <name evidence="2" type="ORF">NBRC116187_26450</name>
</gene>
<protein>
    <submittedName>
        <fullName evidence="2">Uncharacterized protein</fullName>
    </submittedName>
</protein>
<reference evidence="2 3" key="1">
    <citation type="submission" date="2024-04" db="EMBL/GenBank/DDBJ databases">
        <title>Draft genome sequence of Halopseudomonas sabulinigri NBRC 116187.</title>
        <authorList>
            <person name="Miyakawa T."/>
            <person name="Kusuya Y."/>
            <person name="Miura T."/>
        </authorList>
    </citation>
    <scope>NUCLEOTIDE SEQUENCE [LARGE SCALE GENOMIC DNA]</scope>
    <source>
        <strain evidence="2 3">4NH20-0042</strain>
    </source>
</reference>
<feature type="region of interest" description="Disordered" evidence="1">
    <location>
        <begin position="67"/>
        <end position="86"/>
    </location>
</feature>
<evidence type="ECO:0000256" key="1">
    <source>
        <dbReference type="SAM" id="MobiDB-lite"/>
    </source>
</evidence>
<comment type="caution">
    <text evidence="2">The sequence shown here is derived from an EMBL/GenBank/DDBJ whole genome shotgun (WGS) entry which is preliminary data.</text>
</comment>